<dbReference type="SMART" id="SM00382">
    <property type="entry name" value="AAA"/>
    <property type="match status" value="1"/>
</dbReference>
<dbReference type="Proteomes" id="UP000177418">
    <property type="component" value="Unassembled WGS sequence"/>
</dbReference>
<dbReference type="Gene3D" id="1.10.1750.10">
    <property type="match status" value="1"/>
</dbReference>
<evidence type="ECO:0000256" key="5">
    <source>
        <dbReference type="ARBA" id="ARBA00022840"/>
    </source>
</evidence>
<dbReference type="GO" id="GO:0005886">
    <property type="term" value="C:plasma membrane"/>
    <property type="evidence" value="ECO:0007669"/>
    <property type="project" value="TreeGrafter"/>
</dbReference>
<feature type="binding site" evidence="8">
    <location>
        <position position="156"/>
    </location>
    <ligand>
        <name>ATP</name>
        <dbReference type="ChEBI" id="CHEBI:30616"/>
    </ligand>
</feature>
<keyword evidence="2 8" id="KW-0963">Cytoplasm</keyword>
<keyword evidence="3 8" id="KW-0235">DNA replication</keyword>
<dbReference type="Pfam" id="PF00308">
    <property type="entry name" value="Bac_DnaA"/>
    <property type="match status" value="1"/>
</dbReference>
<dbReference type="SUPFAM" id="SSF52540">
    <property type="entry name" value="P-loop containing nucleoside triphosphate hydrolases"/>
    <property type="match status" value="1"/>
</dbReference>
<dbReference type="FunFam" id="3.40.50.300:FF:000668">
    <property type="entry name" value="Chromosomal replication initiator protein DnaA"/>
    <property type="match status" value="1"/>
</dbReference>
<accession>A0A1F7JH35</accession>
<evidence type="ECO:0000256" key="1">
    <source>
        <dbReference type="ARBA" id="ARBA00006583"/>
    </source>
</evidence>
<feature type="binding site" evidence="8">
    <location>
        <position position="155"/>
    </location>
    <ligand>
        <name>ATP</name>
        <dbReference type="ChEBI" id="CHEBI:30616"/>
    </ligand>
</feature>
<evidence type="ECO:0000256" key="10">
    <source>
        <dbReference type="RuleBase" id="RU000577"/>
    </source>
</evidence>
<feature type="binding site" evidence="8">
    <location>
        <position position="154"/>
    </location>
    <ligand>
        <name>ATP</name>
        <dbReference type="ChEBI" id="CHEBI:30616"/>
    </ligand>
</feature>
<dbReference type="PANTHER" id="PTHR30050">
    <property type="entry name" value="CHROMOSOMAL REPLICATION INITIATOR PROTEIN DNAA"/>
    <property type="match status" value="1"/>
</dbReference>
<proteinExistence type="inferred from homology"/>
<dbReference type="Gene3D" id="3.40.50.300">
    <property type="entry name" value="P-loop containing nucleotide triphosphate hydrolases"/>
    <property type="match status" value="1"/>
</dbReference>
<protein>
    <recommendedName>
        <fullName evidence="8 9">Chromosomal replication initiator protein DnaA</fullName>
    </recommendedName>
</protein>
<dbReference type="SMART" id="SM00760">
    <property type="entry name" value="Bac_DnaA_C"/>
    <property type="match status" value="1"/>
</dbReference>
<sequence>MNYLKIWLPFLVYVEQKNISPVLNSVLKKTSLTNIEKQTAFVSCDNLGIKMFLDTRKDELSNFFSVWSGEQISILFDVKEVKKSTKPPITPLIKMVTFEKIKDVKTTGLNDNFIFDNFAVSNSNNVAYSAAKAVAGNYGNVYNPLFIYGDVGVGKTHLAQAIANKTLELNGDIQVLYCTSEEFTNDLIGSIREKNTYKFRKKYRDVNVLVIDDVQFIGGKNYIQEEFYHTFNTLIKKKAQIILISDKPPKEIKKLEDRLRSRFSGGLSIDIQKPDFELRTAILLIKAQERNIKIDMEVAKTIAQQVEDTRELEGKLLELYSKMLRLDGETGIENVFTPEMVTKELFKNGQGFDRVTPQSVLKNVGAYFSITPLLIKSSVRKENIALARQIVMYILRNRLKMKYEDIGNFLKKKDHTTIMHGVEKITKLVVDDQKLRENIDRIVKNLYQ</sequence>
<dbReference type="PROSITE" id="PS01008">
    <property type="entry name" value="DNAA"/>
    <property type="match status" value="1"/>
</dbReference>
<evidence type="ECO:0000256" key="11">
    <source>
        <dbReference type="RuleBase" id="RU004227"/>
    </source>
</evidence>
<comment type="subcellular location">
    <subcellularLocation>
        <location evidence="8">Cytoplasm</location>
    </subcellularLocation>
</comment>
<evidence type="ECO:0000256" key="9">
    <source>
        <dbReference type="NCBIfam" id="TIGR00362"/>
    </source>
</evidence>
<keyword evidence="5 8" id="KW-0067">ATP-binding</keyword>
<evidence type="ECO:0000259" key="12">
    <source>
        <dbReference type="SMART" id="SM00382"/>
    </source>
</evidence>
<comment type="caution">
    <text evidence="14">The sequence shown here is derived from an EMBL/GenBank/DDBJ whole genome shotgun (WGS) entry which is preliminary data.</text>
</comment>
<dbReference type="InterPro" id="IPR018312">
    <property type="entry name" value="Chromosome_initiator_DnaA_CS"/>
</dbReference>
<dbReference type="GO" id="GO:0005524">
    <property type="term" value="F:ATP binding"/>
    <property type="evidence" value="ECO:0007669"/>
    <property type="project" value="UniProtKB-UniRule"/>
</dbReference>
<feature type="domain" description="Chromosomal replication initiator DnaA C-terminal" evidence="13">
    <location>
        <begin position="356"/>
        <end position="425"/>
    </location>
</feature>
<comment type="subunit">
    <text evidence="8">Oligomerizes as a right-handed, spiral filament on DNA at oriC.</text>
</comment>
<dbReference type="InterPro" id="IPR003593">
    <property type="entry name" value="AAA+_ATPase"/>
</dbReference>
<dbReference type="GO" id="GO:0003688">
    <property type="term" value="F:DNA replication origin binding"/>
    <property type="evidence" value="ECO:0007669"/>
    <property type="project" value="UniProtKB-UniRule"/>
</dbReference>
<dbReference type="NCBIfam" id="TIGR00362">
    <property type="entry name" value="DnaA"/>
    <property type="match status" value="1"/>
</dbReference>
<evidence type="ECO:0000256" key="3">
    <source>
        <dbReference type="ARBA" id="ARBA00022705"/>
    </source>
</evidence>
<keyword evidence="6 8" id="KW-0446">Lipid-binding</keyword>
<evidence type="ECO:0000256" key="7">
    <source>
        <dbReference type="ARBA" id="ARBA00023125"/>
    </source>
</evidence>
<evidence type="ECO:0000256" key="4">
    <source>
        <dbReference type="ARBA" id="ARBA00022741"/>
    </source>
</evidence>
<dbReference type="SUPFAM" id="SSF48295">
    <property type="entry name" value="TrpR-like"/>
    <property type="match status" value="1"/>
</dbReference>
<dbReference type="HAMAP" id="MF_00377">
    <property type="entry name" value="DnaA_bact"/>
    <property type="match status" value="1"/>
</dbReference>
<comment type="similarity">
    <text evidence="1 8 11">Belongs to the DnaA family.</text>
</comment>
<comment type="function">
    <text evidence="8 10">Plays an essential role in the initiation and regulation of chromosomal replication. ATP-DnaA binds to the origin of replication (oriC) to initiate formation of the DNA replication initiation complex once per cell cycle. Binds the DnaA box (a 9 base pair repeat at the origin) and separates the double-stranded (ds)DNA. Forms a right-handed helical filament on oriC DNA; dsDNA binds to the exterior of the filament while single-stranded (ss)DNA is stabiized in the filament's interior. The ATP-DnaA-oriC complex binds and stabilizes one strand of the AT-rich DNA unwinding element (DUE), permitting loading of DNA polymerase. After initiation quickly degrades to an ADP-DnaA complex that is not apt for DNA replication. Binds acidic phospholipids.</text>
</comment>
<feature type="binding site" evidence="8">
    <location>
        <position position="152"/>
    </location>
    <ligand>
        <name>ATP</name>
        <dbReference type="ChEBI" id="CHEBI:30616"/>
    </ligand>
</feature>
<dbReference type="CDD" id="cd00009">
    <property type="entry name" value="AAA"/>
    <property type="match status" value="1"/>
</dbReference>
<evidence type="ECO:0000259" key="13">
    <source>
        <dbReference type="SMART" id="SM00760"/>
    </source>
</evidence>
<evidence type="ECO:0000256" key="2">
    <source>
        <dbReference type="ARBA" id="ARBA00022490"/>
    </source>
</evidence>
<organism evidence="14 15">
    <name type="scientific">Candidatus Roizmanbacteria bacterium RIFCSPLOWO2_02_FULL_36_11</name>
    <dbReference type="NCBI Taxonomy" id="1802071"/>
    <lineage>
        <taxon>Bacteria</taxon>
        <taxon>Candidatus Roizmaniibacteriota</taxon>
    </lineage>
</organism>
<dbReference type="AlphaFoldDB" id="A0A1F7JH35"/>
<dbReference type="CDD" id="cd06571">
    <property type="entry name" value="Bac_DnaA_C"/>
    <property type="match status" value="1"/>
</dbReference>
<dbReference type="PANTHER" id="PTHR30050:SF2">
    <property type="entry name" value="CHROMOSOMAL REPLICATION INITIATOR PROTEIN DNAA"/>
    <property type="match status" value="1"/>
</dbReference>
<dbReference type="InterPro" id="IPR027417">
    <property type="entry name" value="P-loop_NTPase"/>
</dbReference>
<dbReference type="InterPro" id="IPR020591">
    <property type="entry name" value="Chromosome_initiator_DnaA-like"/>
</dbReference>
<evidence type="ECO:0000313" key="14">
    <source>
        <dbReference type="EMBL" id="OGK54918.1"/>
    </source>
</evidence>
<dbReference type="GO" id="GO:0006270">
    <property type="term" value="P:DNA replication initiation"/>
    <property type="evidence" value="ECO:0007669"/>
    <property type="project" value="UniProtKB-UniRule"/>
</dbReference>
<reference evidence="14 15" key="1">
    <citation type="journal article" date="2016" name="Nat. Commun.">
        <title>Thousands of microbial genomes shed light on interconnected biogeochemical processes in an aquifer system.</title>
        <authorList>
            <person name="Anantharaman K."/>
            <person name="Brown C.T."/>
            <person name="Hug L.A."/>
            <person name="Sharon I."/>
            <person name="Castelle C.J."/>
            <person name="Probst A.J."/>
            <person name="Thomas B.C."/>
            <person name="Singh A."/>
            <person name="Wilkins M.J."/>
            <person name="Karaoz U."/>
            <person name="Brodie E.L."/>
            <person name="Williams K.H."/>
            <person name="Hubbard S.S."/>
            <person name="Banfield J.F."/>
        </authorList>
    </citation>
    <scope>NUCLEOTIDE SEQUENCE [LARGE SCALE GENOMIC DNA]</scope>
</reference>
<dbReference type="InterPro" id="IPR010921">
    <property type="entry name" value="Trp_repressor/repl_initiator"/>
</dbReference>
<name>A0A1F7JH35_9BACT</name>
<feature type="region of interest" description="Domain I, interacts with DnaA modulators" evidence="8">
    <location>
        <begin position="1"/>
        <end position="83"/>
    </location>
</feature>
<comment type="domain">
    <text evidence="8">Domain I is involved in oligomerization and binding regulators, domain II is flexibile and of varying length in different bacteria, domain III forms the AAA+ region, while domain IV binds dsDNA.</text>
</comment>
<dbReference type="InterPro" id="IPR001957">
    <property type="entry name" value="Chromosome_initiator_DnaA"/>
</dbReference>
<feature type="domain" description="AAA+ ATPase" evidence="12">
    <location>
        <begin position="141"/>
        <end position="275"/>
    </location>
</feature>
<keyword evidence="4 8" id="KW-0547">Nucleotide-binding</keyword>
<feature type="region of interest" description="Domain IV, binds dsDNA" evidence="8">
    <location>
        <begin position="324"/>
        <end position="448"/>
    </location>
</feature>
<dbReference type="InterPro" id="IPR013317">
    <property type="entry name" value="DnaA_dom"/>
</dbReference>
<evidence type="ECO:0000256" key="8">
    <source>
        <dbReference type="HAMAP-Rule" id="MF_00377"/>
    </source>
</evidence>
<evidence type="ECO:0000256" key="6">
    <source>
        <dbReference type="ARBA" id="ARBA00023121"/>
    </source>
</evidence>
<dbReference type="InterPro" id="IPR013159">
    <property type="entry name" value="DnaA_C"/>
</dbReference>
<evidence type="ECO:0000313" key="15">
    <source>
        <dbReference type="Proteomes" id="UP000177418"/>
    </source>
</evidence>
<gene>
    <name evidence="8" type="primary">dnaA</name>
    <name evidence="14" type="ORF">A3H78_00370</name>
</gene>
<comment type="caution">
    <text evidence="8">Lacks conserved residue(s) required for the propagation of feature annotation.</text>
</comment>
<dbReference type="GO" id="GO:0008289">
    <property type="term" value="F:lipid binding"/>
    <property type="evidence" value="ECO:0007669"/>
    <property type="project" value="UniProtKB-KW"/>
</dbReference>
<dbReference type="Gene3D" id="1.10.8.60">
    <property type="match status" value="1"/>
</dbReference>
<dbReference type="PRINTS" id="PR00051">
    <property type="entry name" value="DNAA"/>
</dbReference>
<dbReference type="GO" id="GO:0005737">
    <property type="term" value="C:cytoplasm"/>
    <property type="evidence" value="ECO:0007669"/>
    <property type="project" value="UniProtKB-SubCell"/>
</dbReference>
<keyword evidence="7 8" id="KW-0238">DNA-binding</keyword>
<dbReference type="EMBL" id="MGAV01000012">
    <property type="protein sequence ID" value="OGK54918.1"/>
    <property type="molecule type" value="Genomic_DNA"/>
</dbReference>
<dbReference type="Pfam" id="PF08299">
    <property type="entry name" value="Bac_DnaA_C"/>
    <property type="match status" value="1"/>
</dbReference>
<dbReference type="GO" id="GO:0006275">
    <property type="term" value="P:regulation of DNA replication"/>
    <property type="evidence" value="ECO:0007669"/>
    <property type="project" value="UniProtKB-UniRule"/>
</dbReference>